<dbReference type="STRING" id="240176.A8P1H8"/>
<dbReference type="Gene3D" id="3.10.180.10">
    <property type="entry name" value="2,3-Dihydroxybiphenyl 1,2-Dioxygenase, domain 1"/>
    <property type="match status" value="1"/>
</dbReference>
<name>A8P1H8_COPC7</name>
<dbReference type="InterPro" id="IPR004360">
    <property type="entry name" value="Glyas_Fos-R_dOase_dom"/>
</dbReference>
<reference evidence="3 4" key="1">
    <citation type="journal article" date="2010" name="Proc. Natl. Acad. Sci. U.S.A.">
        <title>Insights into evolution of multicellular fungi from the assembled chromosomes of the mushroom Coprinopsis cinerea (Coprinus cinereus).</title>
        <authorList>
            <person name="Stajich J.E."/>
            <person name="Wilke S.K."/>
            <person name="Ahren D."/>
            <person name="Au C.H."/>
            <person name="Birren B.W."/>
            <person name="Borodovsky M."/>
            <person name="Burns C."/>
            <person name="Canback B."/>
            <person name="Casselton L.A."/>
            <person name="Cheng C.K."/>
            <person name="Deng J."/>
            <person name="Dietrich F.S."/>
            <person name="Fargo D.C."/>
            <person name="Farman M.L."/>
            <person name="Gathman A.C."/>
            <person name="Goldberg J."/>
            <person name="Guigo R."/>
            <person name="Hoegger P.J."/>
            <person name="Hooker J.B."/>
            <person name="Huggins A."/>
            <person name="James T.Y."/>
            <person name="Kamada T."/>
            <person name="Kilaru S."/>
            <person name="Kodira C."/>
            <person name="Kues U."/>
            <person name="Kupfer D."/>
            <person name="Kwan H.S."/>
            <person name="Lomsadze A."/>
            <person name="Li W."/>
            <person name="Lilly W.W."/>
            <person name="Ma L.J."/>
            <person name="Mackey A.J."/>
            <person name="Manning G."/>
            <person name="Martin F."/>
            <person name="Muraguchi H."/>
            <person name="Natvig D.O."/>
            <person name="Palmerini H."/>
            <person name="Ramesh M.A."/>
            <person name="Rehmeyer C.J."/>
            <person name="Roe B.A."/>
            <person name="Shenoy N."/>
            <person name="Stanke M."/>
            <person name="Ter-Hovhannisyan V."/>
            <person name="Tunlid A."/>
            <person name="Velagapudi R."/>
            <person name="Vision T.J."/>
            <person name="Zeng Q."/>
            <person name="Zolan M.E."/>
            <person name="Pukkila P.J."/>
        </authorList>
    </citation>
    <scope>NUCLEOTIDE SEQUENCE [LARGE SCALE GENOMIC DNA]</scope>
    <source>
        <strain evidence="4">Okayama-7 / 130 / ATCC MYA-4618 / FGSC 9003</strain>
    </source>
</reference>
<dbReference type="CDD" id="cd07262">
    <property type="entry name" value="VOC_like"/>
    <property type="match status" value="1"/>
</dbReference>
<evidence type="ECO:0000259" key="2">
    <source>
        <dbReference type="PROSITE" id="PS51819"/>
    </source>
</evidence>
<dbReference type="InterPro" id="IPR029068">
    <property type="entry name" value="Glyas_Bleomycin-R_OHBP_Dase"/>
</dbReference>
<keyword evidence="4" id="KW-1185">Reference proteome</keyword>
<keyword evidence="1" id="KW-0472">Membrane</keyword>
<keyword evidence="1" id="KW-1133">Transmembrane helix</keyword>
<dbReference type="VEuPathDB" id="FungiDB:CC1G_05580"/>
<keyword evidence="1" id="KW-0812">Transmembrane</keyword>
<evidence type="ECO:0000256" key="1">
    <source>
        <dbReference type="SAM" id="Phobius"/>
    </source>
</evidence>
<dbReference type="PANTHER" id="PTHR35006:SF2">
    <property type="entry name" value="GLYOXALASE FAMILY PROTEIN (AFU_ORTHOLOGUE AFUA_5G14830)"/>
    <property type="match status" value="1"/>
</dbReference>
<protein>
    <submittedName>
        <fullName evidence="3">Glyoxalase/bleomycin resistance protein/dioxygenase</fullName>
    </submittedName>
</protein>
<dbReference type="SUPFAM" id="SSF54593">
    <property type="entry name" value="Glyoxalase/Bleomycin resistance protein/Dihydroxybiphenyl dioxygenase"/>
    <property type="match status" value="1"/>
</dbReference>
<dbReference type="InterPro" id="IPR037523">
    <property type="entry name" value="VOC_core"/>
</dbReference>
<accession>A8P1H8</accession>
<dbReference type="OrthoDB" id="10249419at2759"/>
<proteinExistence type="predicted"/>
<dbReference type="Pfam" id="PF00903">
    <property type="entry name" value="Glyoxalase"/>
    <property type="match status" value="1"/>
</dbReference>
<dbReference type="eggNOG" id="ENOG502S8NQ">
    <property type="taxonomic scope" value="Eukaryota"/>
</dbReference>
<gene>
    <name evidence="3" type="ORF">CC1G_05580</name>
</gene>
<dbReference type="Proteomes" id="UP000001861">
    <property type="component" value="Unassembled WGS sequence"/>
</dbReference>
<feature type="domain" description="VOC" evidence="2">
    <location>
        <begin position="2"/>
        <end position="133"/>
    </location>
</feature>
<dbReference type="EMBL" id="AACS02000013">
    <property type="protein sequence ID" value="EAU83676.1"/>
    <property type="molecule type" value="Genomic_DNA"/>
</dbReference>
<dbReference type="KEGG" id="cci:CC1G_05580"/>
<dbReference type="InParanoid" id="A8P1H8"/>
<dbReference type="OMA" id="LWPEYHP"/>
<evidence type="ECO:0000313" key="3">
    <source>
        <dbReference type="EMBL" id="EAU83676.1"/>
    </source>
</evidence>
<dbReference type="RefSeq" id="XP_001838099.1">
    <property type="nucleotide sequence ID" value="XM_001838047.2"/>
</dbReference>
<dbReference type="PANTHER" id="PTHR35006">
    <property type="entry name" value="GLYOXALASE FAMILY PROTEIN (AFU_ORTHOLOGUE AFUA_5G14830)"/>
    <property type="match status" value="1"/>
</dbReference>
<dbReference type="AlphaFoldDB" id="A8P1H8"/>
<dbReference type="PROSITE" id="PS51819">
    <property type="entry name" value="VOC"/>
    <property type="match status" value="1"/>
</dbReference>
<feature type="transmembrane region" description="Helical" evidence="1">
    <location>
        <begin position="142"/>
        <end position="162"/>
    </location>
</feature>
<dbReference type="GeneID" id="6014668"/>
<comment type="caution">
    <text evidence="3">The sequence shown here is derived from an EMBL/GenBank/DDBJ whole genome shotgun (WGS) entry which is preliminary data.</text>
</comment>
<organism evidence="3 4">
    <name type="scientific">Coprinopsis cinerea (strain Okayama-7 / 130 / ATCC MYA-4618 / FGSC 9003)</name>
    <name type="common">Inky cap fungus</name>
    <name type="synonym">Hormographiella aspergillata</name>
    <dbReference type="NCBI Taxonomy" id="240176"/>
    <lineage>
        <taxon>Eukaryota</taxon>
        <taxon>Fungi</taxon>
        <taxon>Dikarya</taxon>
        <taxon>Basidiomycota</taxon>
        <taxon>Agaricomycotina</taxon>
        <taxon>Agaricomycetes</taxon>
        <taxon>Agaricomycetidae</taxon>
        <taxon>Agaricales</taxon>
        <taxon>Agaricineae</taxon>
        <taxon>Psathyrellaceae</taxon>
        <taxon>Coprinopsis</taxon>
    </lineage>
</organism>
<sequence>MPIGHIGLNTPDLEKMHKFYLAALKPLGYVQKLEFADGLVRGYGPQYCAPDFWLSSTKLAKSQDGKVDQSGTGFLHLAFSARTRNQVRAFYDAAIAAGATCNGPPGPRPQYFFTYYGAFVLDPEGRNIEAVCMKPAFWGEEWGWGLYFTLIGTLFAAAAWWFERIPL</sequence>
<evidence type="ECO:0000313" key="4">
    <source>
        <dbReference type="Proteomes" id="UP000001861"/>
    </source>
</evidence>